<evidence type="ECO:0000256" key="5">
    <source>
        <dbReference type="ARBA" id="ARBA00022729"/>
    </source>
</evidence>
<feature type="binding site" evidence="17">
    <location>
        <position position="404"/>
    </location>
    <ligand>
        <name>Zn(2+)</name>
        <dbReference type="ChEBI" id="CHEBI:29105"/>
        <label>1</label>
        <note>catalytic</note>
    </ligand>
</feature>
<evidence type="ECO:0000256" key="4">
    <source>
        <dbReference type="ARBA" id="ARBA00022723"/>
    </source>
</evidence>
<evidence type="ECO:0000256" key="6">
    <source>
        <dbReference type="ARBA" id="ARBA00022801"/>
    </source>
</evidence>
<feature type="active site" description="Proton donor 2" evidence="15">
    <location>
        <position position="506"/>
    </location>
</feature>
<dbReference type="GO" id="GO:0008237">
    <property type="term" value="F:metallopeptidase activity"/>
    <property type="evidence" value="ECO:0000318"/>
    <property type="project" value="GO_Central"/>
</dbReference>
<dbReference type="PANTHER" id="PTHR10514">
    <property type="entry name" value="ANGIOTENSIN-CONVERTING ENZYME"/>
    <property type="match status" value="1"/>
</dbReference>
<keyword evidence="4 17" id="KW-0479">Metal-binding</keyword>
<keyword evidence="2 22" id="KW-0121">Carboxypeptidase</keyword>
<dbReference type="Gene3D" id="1.10.1370.30">
    <property type="match status" value="2"/>
</dbReference>
<dbReference type="Proteomes" id="UP000015101">
    <property type="component" value="Unassembled WGS sequence"/>
</dbReference>
<evidence type="ECO:0000256" key="12">
    <source>
        <dbReference type="ARBA" id="ARBA00039858"/>
    </source>
</evidence>
<dbReference type="GO" id="GO:0046872">
    <property type="term" value="F:metal ion binding"/>
    <property type="evidence" value="ECO:0007669"/>
    <property type="project" value="UniProtKB-KW"/>
</dbReference>
<evidence type="ECO:0000256" key="1">
    <source>
        <dbReference type="ARBA" id="ARBA00008139"/>
    </source>
</evidence>
<comment type="cofactor">
    <cofactor evidence="22">
        <name>Zn(2+)</name>
        <dbReference type="ChEBI" id="CHEBI:29105"/>
    </cofactor>
    <text evidence="22">Binds 1 zinc ion per subunit.</text>
</comment>
<dbReference type="RefSeq" id="XP_009017046.1">
    <property type="nucleotide sequence ID" value="XM_009018798.1"/>
</dbReference>
<evidence type="ECO:0000313" key="26">
    <source>
        <dbReference type="Proteomes" id="UP000015101"/>
    </source>
</evidence>
<sequence length="616" mass="71196">MEFFNQIRSILTVGLILFFVAESAIIQISEAEAKKWLNKYNVDAEKYFFEATEADWNYNTNLTDYNLAISVSLFSNDLANFTETKAKEANKFAWKNFTDELLKREFSKITDIGPASLSDKDFQRMSTLNSDMTKIYSTAKVCNKPNDSSGKCYPLDPDLSGVIAKSNDLDELTWAWKGWRDASGKLMPDMYEEFVSLLNKAAKINGYEDNGDYWRSWYESPTFRKDCEDLWLEIKPFYEQLHAYVRRKLQQKYPKLSFPKDGHIPAHLLGNMWAQAWNNIEYMVRPAPDLPSMDITDELVKQNYTALKIFQLSDQFFKSLGLIPMPEPFWQKSMIVKPADRDVVCHASAWDFYNRKDFRIKQCTTVNMGWFMTTHHEMGHIEYYLQYKEQPINFRSGANPGFHEAIADIASLSVATPEYLKSVGLLPNFVDNPSGDLNFLMNQALSKVAFLPFGYMIDQWRWDVFSGQTPRSQYNSKWWQNRCKYQGIYPPVKRSEFDFDAGSKFHVPNNTPYIRYFVAHIIQYQFQEALCKAAGNTRPLHRCNVAGSKEAGKKLSELMTSGASIPWPKVLQKLTGTDKMSAKPLMAYFKPLIDWLKKENQGQKVGWDEKCPPGSL</sequence>
<evidence type="ECO:0000256" key="19">
    <source>
        <dbReference type="PIRSR" id="PIRSR601548-5"/>
    </source>
</evidence>
<feature type="binding site" evidence="20">
    <location>
        <position position="380"/>
    </location>
    <ligand>
        <name>Zn(2+)</name>
        <dbReference type="ChEBI" id="CHEBI:29105"/>
        <label>2</label>
        <note>catalytic</note>
    </ligand>
</feature>
<dbReference type="AlphaFoldDB" id="T1EFC3"/>
<feature type="binding site" evidence="17">
    <location>
        <position position="380"/>
    </location>
    <ligand>
        <name>Zn(2+)</name>
        <dbReference type="ChEBI" id="CHEBI:29105"/>
        <label>1</label>
        <note>catalytic</note>
    </ligand>
</feature>
<dbReference type="InParanoid" id="T1EFC3"/>
<evidence type="ECO:0000256" key="9">
    <source>
        <dbReference type="ARBA" id="ARBA00023157"/>
    </source>
</evidence>
<comment type="caution">
    <text evidence="21">Lacks conserved residue(s) required for the propagation of feature annotation.</text>
</comment>
<dbReference type="eggNOG" id="KOG3690">
    <property type="taxonomic scope" value="Eukaryota"/>
</dbReference>
<dbReference type="FunCoup" id="T1EFC3">
    <property type="interactions" value="54"/>
</dbReference>
<feature type="active site" description="Proton donor 1" evidence="13">
    <location>
        <position position="506"/>
    </location>
</feature>
<keyword evidence="10 14" id="KW-0325">Glycoprotein</keyword>
<evidence type="ECO:0000256" key="8">
    <source>
        <dbReference type="ARBA" id="ARBA00023049"/>
    </source>
</evidence>
<dbReference type="HOGENOM" id="CLU_014364_3_3_1"/>
<reference evidence="25" key="3">
    <citation type="submission" date="2015-06" db="UniProtKB">
        <authorList>
            <consortium name="EnsemblMetazoa"/>
        </authorList>
    </citation>
    <scope>IDENTIFICATION</scope>
</reference>
<evidence type="ECO:0000256" key="18">
    <source>
        <dbReference type="PIRSR" id="PIRSR601548-4"/>
    </source>
</evidence>
<evidence type="ECO:0000256" key="7">
    <source>
        <dbReference type="ARBA" id="ARBA00022833"/>
    </source>
</evidence>
<accession>T1EFC3</accession>
<dbReference type="KEGG" id="hro:HELRODRAFT_111546"/>
<dbReference type="EMBL" id="AMQM01004077">
    <property type="status" value="NOT_ANNOTATED_CDS"/>
    <property type="molecule type" value="Genomic_DNA"/>
</dbReference>
<evidence type="ECO:0000256" key="17">
    <source>
        <dbReference type="PIRSR" id="PIRSR601548-3"/>
    </source>
</evidence>
<dbReference type="CTD" id="20195275"/>
<evidence type="ECO:0000313" key="25">
    <source>
        <dbReference type="EnsemblMetazoa" id="HelroP111546"/>
    </source>
</evidence>
<protein>
    <recommendedName>
        <fullName evidence="12 22">Angiotensin-converting enzyme</fullName>
        <ecNumber evidence="22">3.4.-.-</ecNumber>
    </recommendedName>
</protein>
<feature type="active site" description="Proton acceptor 2" evidence="15">
    <location>
        <position position="377"/>
    </location>
</feature>
<comment type="similarity">
    <text evidence="1 21 22">Belongs to the peptidase M2 family.</text>
</comment>
<keyword evidence="6 22" id="KW-0378">Hydrolase</keyword>
<evidence type="ECO:0000256" key="3">
    <source>
        <dbReference type="ARBA" id="ARBA00022670"/>
    </source>
</evidence>
<feature type="binding site" evidence="16">
    <location>
        <position position="218"/>
    </location>
    <ligand>
        <name>chloride</name>
        <dbReference type="ChEBI" id="CHEBI:17996"/>
        <label>1</label>
    </ligand>
</feature>
<keyword evidence="3 22" id="KW-0645">Protease</keyword>
<evidence type="ECO:0000256" key="16">
    <source>
        <dbReference type="PIRSR" id="PIRSR601548-2"/>
    </source>
</evidence>
<evidence type="ECO:0000256" key="20">
    <source>
        <dbReference type="PIRSR" id="PIRSR601548-8"/>
    </source>
</evidence>
<dbReference type="EC" id="3.4.-.-" evidence="22"/>
<organism evidence="25 26">
    <name type="scientific">Helobdella robusta</name>
    <name type="common">Californian leech</name>
    <dbReference type="NCBI Taxonomy" id="6412"/>
    <lineage>
        <taxon>Eukaryota</taxon>
        <taxon>Metazoa</taxon>
        <taxon>Spiralia</taxon>
        <taxon>Lophotrochozoa</taxon>
        <taxon>Annelida</taxon>
        <taxon>Clitellata</taxon>
        <taxon>Hirudinea</taxon>
        <taxon>Rhynchobdellida</taxon>
        <taxon>Glossiphoniidae</taxon>
        <taxon>Helobdella</taxon>
    </lineage>
</organism>
<keyword evidence="26" id="KW-1185">Reference proteome</keyword>
<dbReference type="PRINTS" id="PR00791">
    <property type="entry name" value="PEPDIPTASEA"/>
</dbReference>
<evidence type="ECO:0000256" key="11">
    <source>
        <dbReference type="ARBA" id="ARBA00036868"/>
    </source>
</evidence>
<evidence type="ECO:0000256" key="21">
    <source>
        <dbReference type="PROSITE-ProRule" id="PRU01355"/>
    </source>
</evidence>
<dbReference type="Pfam" id="PF01401">
    <property type="entry name" value="Peptidase_M2"/>
    <property type="match status" value="1"/>
</dbReference>
<keyword evidence="5 23" id="KW-0732">Signal</keyword>
<reference evidence="24 26" key="2">
    <citation type="journal article" date="2013" name="Nature">
        <title>Insights into bilaterian evolution from three spiralian genomes.</title>
        <authorList>
            <person name="Simakov O."/>
            <person name="Marletaz F."/>
            <person name="Cho S.J."/>
            <person name="Edsinger-Gonzales E."/>
            <person name="Havlak P."/>
            <person name="Hellsten U."/>
            <person name="Kuo D.H."/>
            <person name="Larsson T."/>
            <person name="Lv J."/>
            <person name="Arendt D."/>
            <person name="Savage R."/>
            <person name="Osoegawa K."/>
            <person name="de Jong P."/>
            <person name="Grimwood J."/>
            <person name="Chapman J.A."/>
            <person name="Shapiro H."/>
            <person name="Aerts A."/>
            <person name="Otillar R.P."/>
            <person name="Terry A.Y."/>
            <person name="Boore J.L."/>
            <person name="Grigoriev I.V."/>
            <person name="Lindberg D.R."/>
            <person name="Seaver E.C."/>
            <person name="Weisblat D.A."/>
            <person name="Putnam N.H."/>
            <person name="Rokhsar D.S."/>
        </authorList>
    </citation>
    <scope>NUCLEOTIDE SEQUENCE</scope>
</reference>
<feature type="chain" id="PRO_5010979826" description="Angiotensin-converting enzyme" evidence="23">
    <location>
        <begin position="24"/>
        <end position="616"/>
    </location>
</feature>
<evidence type="ECO:0000256" key="23">
    <source>
        <dbReference type="SAM" id="SignalP"/>
    </source>
</evidence>
<dbReference type="GO" id="GO:0005886">
    <property type="term" value="C:plasma membrane"/>
    <property type="evidence" value="ECO:0000318"/>
    <property type="project" value="GO_Central"/>
</dbReference>
<comment type="catalytic activity">
    <reaction evidence="11">
        <text>Release of a C-terminal dipeptide, oligopeptide-|-Xaa-Yaa, when Xaa is not Pro, and Yaa is neither Asp nor Glu. Thus, conversion of angiotensin I to angiotensin II, with increase in vasoconstrictor activity, but no action on angiotensin II.</text>
        <dbReference type="EC" id="3.4.15.1"/>
    </reaction>
</comment>
<dbReference type="GO" id="GO:0006508">
    <property type="term" value="P:proteolysis"/>
    <property type="evidence" value="ECO:0007669"/>
    <property type="project" value="UniProtKB-KW"/>
</dbReference>
<feature type="glycosylation site" description="N-linked (GlcNAc...) asparagine" evidence="14">
    <location>
        <position position="61"/>
    </location>
</feature>
<dbReference type="GO" id="GO:0008241">
    <property type="term" value="F:peptidyl-dipeptidase activity"/>
    <property type="evidence" value="ECO:0007669"/>
    <property type="project" value="UniProtKB-EC"/>
</dbReference>
<feature type="disulfide bond" evidence="18">
    <location>
        <begin position="531"/>
        <end position="543"/>
    </location>
</feature>
<reference evidence="26" key="1">
    <citation type="submission" date="2012-12" db="EMBL/GenBank/DDBJ databases">
        <authorList>
            <person name="Hellsten U."/>
            <person name="Grimwood J."/>
            <person name="Chapman J.A."/>
            <person name="Shapiro H."/>
            <person name="Aerts A."/>
            <person name="Otillar R.P."/>
            <person name="Terry A.Y."/>
            <person name="Boore J.L."/>
            <person name="Simakov O."/>
            <person name="Marletaz F."/>
            <person name="Cho S.-J."/>
            <person name="Edsinger-Gonzales E."/>
            <person name="Havlak P."/>
            <person name="Kuo D.-H."/>
            <person name="Larsson T."/>
            <person name="Lv J."/>
            <person name="Arendt D."/>
            <person name="Savage R."/>
            <person name="Osoegawa K."/>
            <person name="de Jong P."/>
            <person name="Lindberg D.R."/>
            <person name="Seaver E.C."/>
            <person name="Weisblat D.A."/>
            <person name="Putnam N.H."/>
            <person name="Grigoriev I.V."/>
            <person name="Rokhsar D.S."/>
        </authorList>
    </citation>
    <scope>NUCLEOTIDE SEQUENCE</scope>
</reference>
<evidence type="ECO:0000256" key="13">
    <source>
        <dbReference type="PIRSR" id="PIRSR601548-1"/>
    </source>
</evidence>
<proteinExistence type="inferred from homology"/>
<feature type="binding site" evidence="17">
    <location>
        <position position="376"/>
    </location>
    <ligand>
        <name>Zn(2+)</name>
        <dbReference type="ChEBI" id="CHEBI:29105"/>
        <label>1</label>
        <note>catalytic</note>
    </ligand>
</feature>
<feature type="active site" description="Proton acceptor 1" evidence="13">
    <location>
        <position position="377"/>
    </location>
</feature>
<dbReference type="EMBL" id="KB096411">
    <property type="protein sequence ID" value="ESO05113.1"/>
    <property type="molecule type" value="Genomic_DNA"/>
</dbReference>
<dbReference type="CDD" id="cd06461">
    <property type="entry name" value="M2_ACE"/>
    <property type="match status" value="1"/>
</dbReference>
<dbReference type="PROSITE" id="PS52011">
    <property type="entry name" value="PEPTIDASE_M2"/>
    <property type="match status" value="1"/>
</dbReference>
<dbReference type="FunFam" id="1.10.1370.30:FF:000004">
    <property type="entry name" value="Angiotensin-converting enzyme"/>
    <property type="match status" value="1"/>
</dbReference>
<evidence type="ECO:0000256" key="22">
    <source>
        <dbReference type="RuleBase" id="RU361144"/>
    </source>
</evidence>
<evidence type="ECO:0000313" key="24">
    <source>
        <dbReference type="EMBL" id="ESO05113.1"/>
    </source>
</evidence>
<feature type="signal peptide" evidence="23">
    <location>
        <begin position="1"/>
        <end position="23"/>
    </location>
</feature>
<evidence type="ECO:0000256" key="15">
    <source>
        <dbReference type="PIRSR" id="PIRSR601548-11"/>
    </source>
</evidence>
<dbReference type="SUPFAM" id="SSF55486">
    <property type="entry name" value="Metalloproteases ('zincins'), catalytic domain"/>
    <property type="match status" value="1"/>
</dbReference>
<feature type="glycosylation site" description="N-linked (GlcNAc...) (complex) asparagine" evidence="14">
    <location>
        <position position="80"/>
    </location>
</feature>
<dbReference type="GO" id="GO:0005615">
    <property type="term" value="C:extracellular space"/>
    <property type="evidence" value="ECO:0000318"/>
    <property type="project" value="GO_Central"/>
</dbReference>
<dbReference type="EnsemblMetazoa" id="HelroT111546">
    <property type="protein sequence ID" value="HelroP111546"/>
    <property type="gene ID" value="HelroG111546"/>
</dbReference>
<evidence type="ECO:0000256" key="14">
    <source>
        <dbReference type="PIRSR" id="PIRSR601548-10"/>
    </source>
</evidence>
<name>T1EFC3_HELRO</name>
<dbReference type="PANTHER" id="PTHR10514:SF27">
    <property type="entry name" value="ANGIOTENSIN-CONVERTING ENZYME"/>
    <property type="match status" value="1"/>
</dbReference>
<evidence type="ECO:0000256" key="10">
    <source>
        <dbReference type="ARBA" id="ARBA00023180"/>
    </source>
</evidence>
<feature type="binding site" evidence="20">
    <location>
        <position position="404"/>
    </location>
    <ligand>
        <name>Zn(2+)</name>
        <dbReference type="ChEBI" id="CHEBI:29105"/>
        <label>2</label>
        <note>catalytic</note>
    </ligand>
</feature>
<dbReference type="InterPro" id="IPR001548">
    <property type="entry name" value="Peptidase_M2"/>
</dbReference>
<dbReference type="OMA" id="YFVAHII"/>
<keyword evidence="9 18" id="KW-1015">Disulfide bond</keyword>
<feature type="binding site" evidence="16">
    <location>
        <position position="515"/>
    </location>
    <ligand>
        <name>chloride</name>
        <dbReference type="ChEBI" id="CHEBI:17996"/>
        <label>1</label>
    </ligand>
</feature>
<dbReference type="GO" id="GO:0004180">
    <property type="term" value="F:carboxypeptidase activity"/>
    <property type="evidence" value="ECO:0007669"/>
    <property type="project" value="UniProtKB-KW"/>
</dbReference>
<feature type="disulfide bond" evidence="18 21">
    <location>
        <begin position="345"/>
        <end position="363"/>
    </location>
</feature>
<gene>
    <name evidence="25" type="primary">20195275</name>
    <name evidence="24" type="ORF">HELRODRAFT_111546</name>
</gene>
<evidence type="ECO:0000256" key="2">
    <source>
        <dbReference type="ARBA" id="ARBA00022645"/>
    </source>
</evidence>
<feature type="glycosylation site" description="N-linked (GlcNAc...) asparagine" evidence="19">
    <location>
        <position position="96"/>
    </location>
</feature>
<feature type="binding site" evidence="20">
    <location>
        <position position="376"/>
    </location>
    <ligand>
        <name>Zn(2+)</name>
        <dbReference type="ChEBI" id="CHEBI:29105"/>
        <label>2</label>
        <note>catalytic</note>
    </ligand>
</feature>
<keyword evidence="7 17" id="KW-0862">Zinc</keyword>
<dbReference type="OrthoDB" id="10029630at2759"/>
<dbReference type="MEROPS" id="M02.005"/>
<keyword evidence="8 22" id="KW-0482">Metalloprotease</keyword>
<dbReference type="GeneID" id="20195275"/>
<feature type="disulfide bond" evidence="18">
    <location>
        <begin position="142"/>
        <end position="152"/>
    </location>
</feature>